<organism evidence="2 3">
    <name type="scientific">Mycoplasmopsis felis</name>
    <dbReference type="NCBI Taxonomy" id="33923"/>
    <lineage>
        <taxon>Bacteria</taxon>
        <taxon>Bacillati</taxon>
        <taxon>Mycoplasmatota</taxon>
        <taxon>Mycoplasmoidales</taxon>
        <taxon>Metamycoplasmataceae</taxon>
        <taxon>Mycoplasmopsis</taxon>
    </lineage>
</organism>
<proteinExistence type="predicted"/>
<evidence type="ECO:0000256" key="1">
    <source>
        <dbReference type="SAM" id="Coils"/>
    </source>
</evidence>
<feature type="coiled-coil region" evidence="1">
    <location>
        <begin position="430"/>
        <end position="463"/>
    </location>
</feature>
<name>A0A809S983_9BACT</name>
<evidence type="ECO:0000313" key="3">
    <source>
        <dbReference type="Proteomes" id="UP000464317"/>
    </source>
</evidence>
<dbReference type="PROSITE" id="PS51257">
    <property type="entry name" value="PROKAR_LIPOPROTEIN"/>
    <property type="match status" value="1"/>
</dbReference>
<gene>
    <name evidence="2" type="ORF">JPM2_6070</name>
</gene>
<reference evidence="2 3" key="1">
    <citation type="submission" date="2020-01" db="EMBL/GenBank/DDBJ databases">
        <title>Complete genome sequence of Mycoplasma felis strain Myco-2.</title>
        <authorList>
            <person name="Kinoshita Y."/>
            <person name="Niwa H."/>
            <person name="Uchida-Fujii E."/>
            <person name="Nukada T."/>
        </authorList>
    </citation>
    <scope>NUCLEOTIDE SEQUENCE [LARGE SCALE GENOMIC DNA]</scope>
    <source>
        <strain evidence="2 3">Myco-2</strain>
    </source>
</reference>
<evidence type="ECO:0000313" key="2">
    <source>
        <dbReference type="EMBL" id="BBU47914.1"/>
    </source>
</evidence>
<feature type="coiled-coil region" evidence="1">
    <location>
        <begin position="290"/>
        <end position="363"/>
    </location>
</feature>
<keyword evidence="1" id="KW-0175">Coiled coil</keyword>
<dbReference type="EMBL" id="AP022325">
    <property type="protein sequence ID" value="BBU47914.1"/>
    <property type="molecule type" value="Genomic_DNA"/>
</dbReference>
<dbReference type="Proteomes" id="UP000464317">
    <property type="component" value="Chromosome"/>
</dbReference>
<dbReference type="RefSeq" id="WP_161553320.1">
    <property type="nucleotide sequence ID" value="NZ_AP022325.1"/>
</dbReference>
<dbReference type="KEGG" id="mfel:JPM2_6070"/>
<dbReference type="AlphaFoldDB" id="A0A809S983"/>
<keyword evidence="3" id="KW-1185">Reference proteome</keyword>
<protein>
    <recommendedName>
        <fullName evidence="4">Lipoprotein</fullName>
    </recommendedName>
</protein>
<evidence type="ECO:0008006" key="4">
    <source>
        <dbReference type="Google" id="ProtNLM"/>
    </source>
</evidence>
<sequence length="832" mass="96489">MKKIKLLLTIATGISTPLIIVSCKEKSNTDSTKNNQTISNEQKEIFIKQIDDLEHKLRENEAILKTENNLISSSNQIFNIIKESKNTIIILKEMLNDSKTKHLVFNDKLTNFKSTLLNLFGSINLYTSYLEKYKLNKENFDIIVSFINTKPHLIDNQIIKDFIKKYNEFKSLMNFWNLSSKLNSTYFEGLLELYSKAKAEYDKPINDSDLEKNKSSILKLIEDKVNEINSFVNELLDSKYLSIKNALSEKTNEWNNIKDNIDNISIEELSNLFNELSSMLNNSKINKNKIDEINNKLSDLISLINEHKEVVKSNNQEKYQTINNQFMTFLNNLEENLDSLDNLEKISNKQNELINKFNEYKETKSDIDSNARNSKINLRNKINEITEFINTHLSSQIHTDLKTKLNEGKDKAKSILDNSNSSEEQEVDSLNELNTLFNKVKDEKELLDSKKTLETKISEAESLVNLSRDDKSSNKGNYETEFLDLESKINEAKTSIENNTKEENEVHIEKITVAFNTLKTKNDEWISSKQTINHNYENIWTELGFTKEEKDISQLKEYVENSKTKFNNIKEGINLNSTENDPKNKNNYIPWEIKNNDSILDSSNVKTSNDLYMNLLSELNTYDQTAYNDIISKLSNITGLRNFLGKIFGYDTFSTFKTSDNKEYVIGIDHLNESSFNNGYHPYKENGSGLHLRKLEDYFVFGLPENQLTNKGDDINFVNSFIDTLSNSLTHNETIENKKQEVLNRVKGFIDSLIKDKENKNIEELANFFIEYYNSYLNLAIIKKELNTLSAQTGKIPKKDNTRSEISYQDFISRIDSYNRINTEQEPNEQEN</sequence>
<accession>A0A809S983</accession>